<feature type="transmembrane region" description="Helical" evidence="2">
    <location>
        <begin position="6"/>
        <end position="23"/>
    </location>
</feature>
<dbReference type="InterPro" id="IPR005135">
    <property type="entry name" value="Endo/exonuclease/phosphatase"/>
</dbReference>
<evidence type="ECO:0000313" key="4">
    <source>
        <dbReference type="EMBL" id="GAA5508574.1"/>
    </source>
</evidence>
<evidence type="ECO:0000256" key="2">
    <source>
        <dbReference type="SAM" id="Phobius"/>
    </source>
</evidence>
<evidence type="ECO:0000256" key="1">
    <source>
        <dbReference type="SAM" id="MobiDB-lite"/>
    </source>
</evidence>
<protein>
    <recommendedName>
        <fullName evidence="3">Endonuclease/exonuclease/phosphatase domain-containing protein</fullName>
    </recommendedName>
</protein>
<feature type="region of interest" description="Disordered" evidence="1">
    <location>
        <begin position="330"/>
        <end position="366"/>
    </location>
</feature>
<dbReference type="Gene3D" id="3.60.10.10">
    <property type="entry name" value="Endonuclease/exonuclease/phosphatase"/>
    <property type="match status" value="1"/>
</dbReference>
<keyword evidence="2" id="KW-1133">Transmembrane helix</keyword>
<feature type="transmembrane region" description="Helical" evidence="2">
    <location>
        <begin position="43"/>
        <end position="64"/>
    </location>
</feature>
<dbReference type="RefSeq" id="WP_345685352.1">
    <property type="nucleotide sequence ID" value="NZ_BAABRO010000010.1"/>
</dbReference>
<organism evidence="4 5">
    <name type="scientific">Novipirellula caenicola</name>
    <dbReference type="NCBI Taxonomy" id="1536901"/>
    <lineage>
        <taxon>Bacteria</taxon>
        <taxon>Pseudomonadati</taxon>
        <taxon>Planctomycetota</taxon>
        <taxon>Planctomycetia</taxon>
        <taxon>Pirellulales</taxon>
        <taxon>Pirellulaceae</taxon>
        <taxon>Novipirellula</taxon>
    </lineage>
</organism>
<keyword evidence="5" id="KW-1185">Reference proteome</keyword>
<feature type="compositionally biased region" description="Basic and acidic residues" evidence="1">
    <location>
        <begin position="353"/>
        <end position="366"/>
    </location>
</feature>
<sequence length="366" mass="41638">MITTTITIVCITVMAALVAGSLLNVSSHPHWFIRGWDFPRSQIVVLSLVITAIYFGNRAATGVIGTPMDIAVATACVFLSVWHGIRIFPYTAIAPRQSLPTEHHNDDRSIRLVVSNLLQDNQKHDLWLTTIRDANPDIVVALEVNQRWADAIETLSDLYPHRITCPQENCYGMVLASRYEISSHHIRHLVQSDIPSIDAIIKIASGEQIRVVGVHPRPPEPVRDQDSVPRDAELLLHAEELREETMPVIVGGDLNDVAWSRTTRLFLQISNLLDPRRGRGFFNTFHAQHVWFRFPLDHVFHSRHFTVREIRRLPEVGSDHFPILIELQLEPEKKSEQPAMTDTQEDHEEAEELIDRARHDESSTAM</sequence>
<accession>A0ABP9VTU3</accession>
<feature type="domain" description="Endonuclease/exonuclease/phosphatase" evidence="3">
    <location>
        <begin position="117"/>
        <end position="320"/>
    </location>
</feature>
<comment type="caution">
    <text evidence="4">The sequence shown here is derived from an EMBL/GenBank/DDBJ whole genome shotgun (WGS) entry which is preliminary data.</text>
</comment>
<proteinExistence type="predicted"/>
<feature type="compositionally biased region" description="Acidic residues" evidence="1">
    <location>
        <begin position="343"/>
        <end position="352"/>
    </location>
</feature>
<keyword evidence="2" id="KW-0472">Membrane</keyword>
<dbReference type="Proteomes" id="UP001416858">
    <property type="component" value="Unassembled WGS sequence"/>
</dbReference>
<gene>
    <name evidence="4" type="ORF">Rcae01_04041</name>
</gene>
<dbReference type="SUPFAM" id="SSF56219">
    <property type="entry name" value="DNase I-like"/>
    <property type="match status" value="1"/>
</dbReference>
<reference evidence="4 5" key="1">
    <citation type="submission" date="2024-02" db="EMBL/GenBank/DDBJ databases">
        <title>Rhodopirellula caenicola NBRC 110016.</title>
        <authorList>
            <person name="Ichikawa N."/>
            <person name="Katano-Makiyama Y."/>
            <person name="Hidaka K."/>
        </authorList>
    </citation>
    <scope>NUCLEOTIDE SEQUENCE [LARGE SCALE GENOMIC DNA]</scope>
    <source>
        <strain evidence="4 5">NBRC 110016</strain>
    </source>
</reference>
<name>A0ABP9VTU3_9BACT</name>
<keyword evidence="2" id="KW-0812">Transmembrane</keyword>
<dbReference type="InterPro" id="IPR036691">
    <property type="entry name" value="Endo/exonu/phosph_ase_sf"/>
</dbReference>
<evidence type="ECO:0000313" key="5">
    <source>
        <dbReference type="Proteomes" id="UP001416858"/>
    </source>
</evidence>
<dbReference type="EMBL" id="BAABRO010000010">
    <property type="protein sequence ID" value="GAA5508574.1"/>
    <property type="molecule type" value="Genomic_DNA"/>
</dbReference>
<dbReference type="Pfam" id="PF03372">
    <property type="entry name" value="Exo_endo_phos"/>
    <property type="match status" value="1"/>
</dbReference>
<feature type="transmembrane region" description="Helical" evidence="2">
    <location>
        <begin position="70"/>
        <end position="88"/>
    </location>
</feature>
<evidence type="ECO:0000259" key="3">
    <source>
        <dbReference type="Pfam" id="PF03372"/>
    </source>
</evidence>